<dbReference type="Proteomes" id="UP000886595">
    <property type="component" value="Unassembled WGS sequence"/>
</dbReference>
<reference evidence="1 2" key="1">
    <citation type="submission" date="2020-02" db="EMBL/GenBank/DDBJ databases">
        <authorList>
            <person name="Ma Q."/>
            <person name="Huang Y."/>
            <person name="Song X."/>
            <person name="Pei D."/>
        </authorList>
    </citation>
    <scope>NUCLEOTIDE SEQUENCE [LARGE SCALE GENOMIC DNA]</scope>
    <source>
        <strain evidence="1">Sxm20200214</strain>
        <tissue evidence="1">Leaf</tissue>
    </source>
</reference>
<sequence length="81" mass="9259">MEFSYNNGGNAAKNWSEDKSIIIGAAWIDGGRGKKLKKRSTKQRNTGWNITDTSETVRVLFGLQRKKTIEHHAQKREGERQ</sequence>
<gene>
    <name evidence="1" type="ORF">Bca52824_028748</name>
</gene>
<dbReference type="AlphaFoldDB" id="A0A8X7VDH2"/>
<keyword evidence="2" id="KW-1185">Reference proteome</keyword>
<comment type="caution">
    <text evidence="1">The sequence shown here is derived from an EMBL/GenBank/DDBJ whole genome shotgun (WGS) entry which is preliminary data.</text>
</comment>
<dbReference type="EMBL" id="JAAMPC010000006">
    <property type="protein sequence ID" value="KAG2309000.1"/>
    <property type="molecule type" value="Genomic_DNA"/>
</dbReference>
<evidence type="ECO:0000313" key="1">
    <source>
        <dbReference type="EMBL" id="KAG2309000.1"/>
    </source>
</evidence>
<evidence type="ECO:0000313" key="2">
    <source>
        <dbReference type="Proteomes" id="UP000886595"/>
    </source>
</evidence>
<name>A0A8X7VDH2_BRACI</name>
<accession>A0A8X7VDH2</accession>
<proteinExistence type="predicted"/>
<protein>
    <submittedName>
        <fullName evidence="1">Uncharacterized protein</fullName>
    </submittedName>
</protein>
<organism evidence="1 2">
    <name type="scientific">Brassica carinata</name>
    <name type="common">Ethiopian mustard</name>
    <name type="synonym">Abyssinian cabbage</name>
    <dbReference type="NCBI Taxonomy" id="52824"/>
    <lineage>
        <taxon>Eukaryota</taxon>
        <taxon>Viridiplantae</taxon>
        <taxon>Streptophyta</taxon>
        <taxon>Embryophyta</taxon>
        <taxon>Tracheophyta</taxon>
        <taxon>Spermatophyta</taxon>
        <taxon>Magnoliopsida</taxon>
        <taxon>eudicotyledons</taxon>
        <taxon>Gunneridae</taxon>
        <taxon>Pentapetalae</taxon>
        <taxon>rosids</taxon>
        <taxon>malvids</taxon>
        <taxon>Brassicales</taxon>
        <taxon>Brassicaceae</taxon>
        <taxon>Brassiceae</taxon>
        <taxon>Brassica</taxon>
    </lineage>
</organism>